<feature type="domain" description="Peptidase M14" evidence="12">
    <location>
        <begin position="107"/>
        <end position="403"/>
    </location>
</feature>
<dbReference type="OrthoDB" id="3626597at2759"/>
<keyword evidence="8" id="KW-0862">Zinc</keyword>
<keyword evidence="4" id="KW-0645">Protease</keyword>
<evidence type="ECO:0000256" key="9">
    <source>
        <dbReference type="ARBA" id="ARBA00023049"/>
    </source>
</evidence>
<dbReference type="SUPFAM" id="SSF53187">
    <property type="entry name" value="Zn-dependent exopeptidases"/>
    <property type="match status" value="1"/>
</dbReference>
<dbReference type="GO" id="GO:0008270">
    <property type="term" value="F:zinc ion binding"/>
    <property type="evidence" value="ECO:0007669"/>
    <property type="project" value="InterPro"/>
</dbReference>
<keyword evidence="6 11" id="KW-0732">Signal</keyword>
<feature type="active site" description="Proton donor/acceptor" evidence="10">
    <location>
        <position position="369"/>
    </location>
</feature>
<dbReference type="SMART" id="SM00631">
    <property type="entry name" value="Zn_pept"/>
    <property type="match status" value="1"/>
</dbReference>
<keyword evidence="7" id="KW-0378">Hydrolase</keyword>
<dbReference type="STRING" id="329046.A0A1Y2BBT8"/>
<protein>
    <recommendedName>
        <fullName evidence="12">Peptidase M14 domain-containing protein</fullName>
    </recommendedName>
</protein>
<gene>
    <name evidence="13" type="ORF">BCR33DRAFT_771803</name>
</gene>
<evidence type="ECO:0000313" key="13">
    <source>
        <dbReference type="EMBL" id="ORY31555.1"/>
    </source>
</evidence>
<evidence type="ECO:0000256" key="4">
    <source>
        <dbReference type="ARBA" id="ARBA00022670"/>
    </source>
</evidence>
<evidence type="ECO:0000256" key="7">
    <source>
        <dbReference type="ARBA" id="ARBA00022801"/>
    </source>
</evidence>
<keyword evidence="5" id="KW-0479">Metal-binding</keyword>
<name>A0A1Y2BBT8_9FUNG</name>
<evidence type="ECO:0000256" key="10">
    <source>
        <dbReference type="PROSITE-ProRule" id="PRU01379"/>
    </source>
</evidence>
<dbReference type="AlphaFoldDB" id="A0A1Y2BBT8"/>
<dbReference type="GO" id="GO:0006508">
    <property type="term" value="P:proteolysis"/>
    <property type="evidence" value="ECO:0007669"/>
    <property type="project" value="UniProtKB-KW"/>
</dbReference>
<dbReference type="GO" id="GO:0004181">
    <property type="term" value="F:metallocarboxypeptidase activity"/>
    <property type="evidence" value="ECO:0007669"/>
    <property type="project" value="InterPro"/>
</dbReference>
<keyword evidence="9" id="KW-0482">Metalloprotease</keyword>
<feature type="non-terminal residue" evidence="13">
    <location>
        <position position="1"/>
    </location>
</feature>
<dbReference type="GO" id="GO:0005615">
    <property type="term" value="C:extracellular space"/>
    <property type="evidence" value="ECO:0007669"/>
    <property type="project" value="TreeGrafter"/>
</dbReference>
<evidence type="ECO:0000256" key="11">
    <source>
        <dbReference type="SAM" id="SignalP"/>
    </source>
</evidence>
<dbReference type="Pfam" id="PF00246">
    <property type="entry name" value="Peptidase_M14"/>
    <property type="match status" value="1"/>
</dbReference>
<comment type="caution">
    <text evidence="13">The sequence shown here is derived from an EMBL/GenBank/DDBJ whole genome shotgun (WGS) entry which is preliminary data.</text>
</comment>
<organism evidence="13 14">
    <name type="scientific">Rhizoclosmatium globosum</name>
    <dbReference type="NCBI Taxonomy" id="329046"/>
    <lineage>
        <taxon>Eukaryota</taxon>
        <taxon>Fungi</taxon>
        <taxon>Fungi incertae sedis</taxon>
        <taxon>Chytridiomycota</taxon>
        <taxon>Chytridiomycota incertae sedis</taxon>
        <taxon>Chytridiomycetes</taxon>
        <taxon>Chytridiales</taxon>
        <taxon>Chytriomycetaceae</taxon>
        <taxon>Rhizoclosmatium</taxon>
    </lineage>
</organism>
<evidence type="ECO:0000259" key="12">
    <source>
        <dbReference type="PROSITE" id="PS52035"/>
    </source>
</evidence>
<evidence type="ECO:0000256" key="8">
    <source>
        <dbReference type="ARBA" id="ARBA00022833"/>
    </source>
</evidence>
<comment type="cofactor">
    <cofactor evidence="1">
        <name>Zn(2+)</name>
        <dbReference type="ChEBI" id="CHEBI:29105"/>
    </cofactor>
</comment>
<evidence type="ECO:0000256" key="2">
    <source>
        <dbReference type="ARBA" id="ARBA00005988"/>
    </source>
</evidence>
<dbReference type="PANTHER" id="PTHR11705:SF143">
    <property type="entry name" value="SLL0236 PROTEIN"/>
    <property type="match status" value="1"/>
</dbReference>
<proteinExistence type="inferred from homology"/>
<evidence type="ECO:0000313" key="14">
    <source>
        <dbReference type="Proteomes" id="UP000193642"/>
    </source>
</evidence>
<evidence type="ECO:0000256" key="5">
    <source>
        <dbReference type="ARBA" id="ARBA00022723"/>
    </source>
</evidence>
<sequence>MKLFLLASLAFLASSSPIPSGGPQSLYSCTVKTQEQADALLHFDVFNHRFGPNAVVDVRTRSATEAAKLKSLLSCTLKNADIYKVPEDLGDANAIQRAAAVDPFFSDYQRYSTIISKLVSWNATYSNVLTYVPSIAVSHQGRNVPAIIITDKSVPSSAKKTIWWNGMMHAREWISPATVMWIANNLLTGSSSDATIASWLKQFQFVITPMNNPDGYEYTFTTDRMWRKNLRDNGDGTLGVDLNRNWDDGHWGQYGTTTTTSDETYCGPSPFSEPETIGTANFISTFPNLYSGIDFHSYSELVLRSWGWTNNDSPNEAILKQLGDGIVSAIYGVHQEQYTSEKAAALYLASGVSDDWMSTKLGMAGFTIELRDTGNYGFQLPNSFIAPVGEEIWGGIKFYIDFLVKNPNIPPQYPTTKKTTTTTVKAATSTTAAVKTTTVATTCAHSKCVSGVALRSSCDACVGKIIAQDSYCGSTSWDSVCVGEVKSICGITC</sequence>
<feature type="chain" id="PRO_5013005570" description="Peptidase M14 domain-containing protein" evidence="11">
    <location>
        <begin position="16"/>
        <end position="493"/>
    </location>
</feature>
<feature type="signal peptide" evidence="11">
    <location>
        <begin position="1"/>
        <end position="15"/>
    </location>
</feature>
<dbReference type="PROSITE" id="PS51257">
    <property type="entry name" value="PROKAR_LIPOPROTEIN"/>
    <property type="match status" value="1"/>
</dbReference>
<evidence type="ECO:0000256" key="3">
    <source>
        <dbReference type="ARBA" id="ARBA00022645"/>
    </source>
</evidence>
<dbReference type="PANTHER" id="PTHR11705">
    <property type="entry name" value="PROTEASE FAMILY M14 CARBOXYPEPTIDASE A,B"/>
    <property type="match status" value="1"/>
</dbReference>
<reference evidence="13 14" key="1">
    <citation type="submission" date="2016-07" db="EMBL/GenBank/DDBJ databases">
        <title>Pervasive Adenine N6-methylation of Active Genes in Fungi.</title>
        <authorList>
            <consortium name="DOE Joint Genome Institute"/>
            <person name="Mondo S.J."/>
            <person name="Dannebaum R.O."/>
            <person name="Kuo R.C."/>
            <person name="Labutti K."/>
            <person name="Haridas S."/>
            <person name="Kuo A."/>
            <person name="Salamov A."/>
            <person name="Ahrendt S.R."/>
            <person name="Lipzen A."/>
            <person name="Sullivan W."/>
            <person name="Andreopoulos W.B."/>
            <person name="Clum A."/>
            <person name="Lindquist E."/>
            <person name="Daum C."/>
            <person name="Ramamoorthy G.K."/>
            <person name="Gryganskyi A."/>
            <person name="Culley D."/>
            <person name="Magnuson J.K."/>
            <person name="James T.Y."/>
            <person name="O'Malley M.A."/>
            <person name="Stajich J.E."/>
            <person name="Spatafora J.W."/>
            <person name="Visel A."/>
            <person name="Grigoriev I.V."/>
        </authorList>
    </citation>
    <scope>NUCLEOTIDE SEQUENCE [LARGE SCALE GENOMIC DNA]</scope>
    <source>
        <strain evidence="13 14">JEL800</strain>
    </source>
</reference>
<dbReference type="EMBL" id="MCGO01000076">
    <property type="protein sequence ID" value="ORY31555.1"/>
    <property type="molecule type" value="Genomic_DNA"/>
</dbReference>
<dbReference type="Proteomes" id="UP000193642">
    <property type="component" value="Unassembled WGS sequence"/>
</dbReference>
<dbReference type="FunFam" id="3.40.630.10:FF:000084">
    <property type="entry name" value="Carboxypeptidase B2"/>
    <property type="match status" value="1"/>
</dbReference>
<dbReference type="PROSITE" id="PS52035">
    <property type="entry name" value="PEPTIDASE_M14"/>
    <property type="match status" value="1"/>
</dbReference>
<dbReference type="InterPro" id="IPR000834">
    <property type="entry name" value="Peptidase_M14"/>
</dbReference>
<comment type="similarity">
    <text evidence="2 10">Belongs to the peptidase M14 family.</text>
</comment>
<dbReference type="Gene3D" id="3.40.630.10">
    <property type="entry name" value="Zn peptidases"/>
    <property type="match status" value="1"/>
</dbReference>
<dbReference type="PRINTS" id="PR00765">
    <property type="entry name" value="CRBOXYPTASEA"/>
</dbReference>
<keyword evidence="3" id="KW-0121">Carboxypeptidase</keyword>
<evidence type="ECO:0000256" key="6">
    <source>
        <dbReference type="ARBA" id="ARBA00022729"/>
    </source>
</evidence>
<keyword evidence="14" id="KW-1185">Reference proteome</keyword>
<evidence type="ECO:0000256" key="1">
    <source>
        <dbReference type="ARBA" id="ARBA00001947"/>
    </source>
</evidence>
<accession>A0A1Y2BBT8</accession>